<dbReference type="HAMAP" id="MF_01394">
    <property type="entry name" value="NDH1_NuoA"/>
    <property type="match status" value="1"/>
</dbReference>
<feature type="compositionally biased region" description="Basic and acidic residues" evidence="9">
    <location>
        <begin position="177"/>
        <end position="191"/>
    </location>
</feature>
<evidence type="ECO:0000256" key="7">
    <source>
        <dbReference type="HAMAP-Rule" id="MF_01394"/>
    </source>
</evidence>
<dbReference type="OrthoDB" id="9791970at2"/>
<keyword evidence="3 7" id="KW-0813">Transport</keyword>
<organism evidence="10 11">
    <name type="scientific">Parapedobacter koreensis</name>
    <dbReference type="NCBI Taxonomy" id="332977"/>
    <lineage>
        <taxon>Bacteria</taxon>
        <taxon>Pseudomonadati</taxon>
        <taxon>Bacteroidota</taxon>
        <taxon>Sphingobacteriia</taxon>
        <taxon>Sphingobacteriales</taxon>
        <taxon>Sphingobacteriaceae</taxon>
        <taxon>Parapedobacter</taxon>
    </lineage>
</organism>
<dbReference type="GO" id="GO:0005886">
    <property type="term" value="C:plasma membrane"/>
    <property type="evidence" value="ECO:0007669"/>
    <property type="project" value="UniProtKB-SubCell"/>
</dbReference>
<keyword evidence="6 7" id="KW-0472">Membrane</keyword>
<feature type="transmembrane region" description="Helical" evidence="7">
    <location>
        <begin position="108"/>
        <end position="131"/>
    </location>
</feature>
<comment type="similarity">
    <text evidence="2 7 8">Belongs to the complex I subunit 3 family.</text>
</comment>
<keyword evidence="7 8" id="KW-0874">Quinone</keyword>
<keyword evidence="7 8" id="KW-0520">NAD</keyword>
<dbReference type="GO" id="GO:0050136">
    <property type="term" value="F:NADH dehydrogenase (quinone) (non-electrogenic) activity"/>
    <property type="evidence" value="ECO:0007669"/>
    <property type="project" value="UniProtKB-UniRule"/>
</dbReference>
<evidence type="ECO:0000256" key="6">
    <source>
        <dbReference type="ARBA" id="ARBA00023136"/>
    </source>
</evidence>
<dbReference type="RefSeq" id="WP_090608077.1">
    <property type="nucleotide sequence ID" value="NZ_FNZR01000009.1"/>
</dbReference>
<evidence type="ECO:0000256" key="9">
    <source>
        <dbReference type="SAM" id="MobiDB-lite"/>
    </source>
</evidence>
<dbReference type="GO" id="GO:0008137">
    <property type="term" value="F:NADH dehydrogenase (ubiquinone) activity"/>
    <property type="evidence" value="ECO:0007669"/>
    <property type="project" value="InterPro"/>
</dbReference>
<keyword evidence="4 7" id="KW-0812">Transmembrane</keyword>
<comment type="function">
    <text evidence="7">NDH-1 shuttles electrons from NADH, via FMN and iron-sulfur (Fe-S) centers, to quinones in the respiratory chain. The immediate electron acceptor for the enzyme in this species is believed to be a menaquinone. Couples the redox reaction to proton translocation (for every two electrons transferred, four hydrogen ions are translocated across the cytoplasmic membrane), and thus conserves the redox energy in a proton gradient.</text>
</comment>
<dbReference type="EMBL" id="FNZR01000009">
    <property type="protein sequence ID" value="SEL75845.1"/>
    <property type="molecule type" value="Genomic_DNA"/>
</dbReference>
<accession>A0A1H7STX0</accession>
<comment type="subunit">
    <text evidence="7">NDH-1 is composed of 14 different subunits. Subunits NuoA, H, J, K, L, M, N constitute the membrane sector of the complex.</text>
</comment>
<dbReference type="Proteomes" id="UP000198916">
    <property type="component" value="Unassembled WGS sequence"/>
</dbReference>
<protein>
    <recommendedName>
        <fullName evidence="7">NADH-quinone oxidoreductase subunit A</fullName>
        <ecNumber evidence="7">7.1.1.-</ecNumber>
    </recommendedName>
    <alternativeName>
        <fullName evidence="7">NADH dehydrogenase I subunit A</fullName>
    </alternativeName>
    <alternativeName>
        <fullName evidence="7">NDH-1 subunit A</fullName>
    </alternativeName>
    <alternativeName>
        <fullName evidence="7">NUO1</fullName>
    </alternativeName>
</protein>
<evidence type="ECO:0000256" key="2">
    <source>
        <dbReference type="ARBA" id="ARBA00008472"/>
    </source>
</evidence>
<evidence type="ECO:0000256" key="8">
    <source>
        <dbReference type="RuleBase" id="RU003639"/>
    </source>
</evidence>
<dbReference type="GO" id="GO:0030964">
    <property type="term" value="C:NADH dehydrogenase complex"/>
    <property type="evidence" value="ECO:0007669"/>
    <property type="project" value="TreeGrafter"/>
</dbReference>
<dbReference type="PANTHER" id="PTHR11058">
    <property type="entry name" value="NADH-UBIQUINONE OXIDOREDUCTASE CHAIN 3"/>
    <property type="match status" value="1"/>
</dbReference>
<evidence type="ECO:0000256" key="3">
    <source>
        <dbReference type="ARBA" id="ARBA00022448"/>
    </source>
</evidence>
<feature type="transmembrane region" description="Helical" evidence="7">
    <location>
        <begin position="72"/>
        <end position="96"/>
    </location>
</feature>
<evidence type="ECO:0000256" key="1">
    <source>
        <dbReference type="ARBA" id="ARBA00004141"/>
    </source>
</evidence>
<comment type="subcellular location">
    <subcellularLocation>
        <location evidence="7 8">Cell membrane</location>
        <topology evidence="7 8">Multi-pass membrane protein</topology>
    </subcellularLocation>
    <subcellularLocation>
        <location evidence="1">Membrane</location>
        <topology evidence="1">Multi-pass membrane protein</topology>
    </subcellularLocation>
</comment>
<dbReference type="Gene3D" id="1.20.58.1610">
    <property type="entry name" value="NADH:ubiquinone/plastoquinone oxidoreductase, chain 3"/>
    <property type="match status" value="1"/>
</dbReference>
<sequence>MDVSDYWRDNPAQITEFGKILLIGVMGILLVLFTLLLGKLISPKKPTPEKLSTYECGEEAVGSSWIPFNSRFYVIALVFLLFDVELVFIFPWATIFGRPELIGADARWGWFTLAEMAVFVGILIIGLVYVWRKGDLEWVKPRTVLPRVNVNIPQSAYDRLNRESYRVRPFEMAPQTADKHSGSEISTEVKKPAFKPLFRKPGATPSS</sequence>
<evidence type="ECO:0000256" key="4">
    <source>
        <dbReference type="ARBA" id="ARBA00022692"/>
    </source>
</evidence>
<dbReference type="GO" id="GO:0048038">
    <property type="term" value="F:quinone binding"/>
    <property type="evidence" value="ECO:0007669"/>
    <property type="project" value="UniProtKB-KW"/>
</dbReference>
<keyword evidence="11" id="KW-1185">Reference proteome</keyword>
<dbReference type="AlphaFoldDB" id="A0A1H7STX0"/>
<dbReference type="PANTHER" id="PTHR11058:SF9">
    <property type="entry name" value="NADH-UBIQUINONE OXIDOREDUCTASE CHAIN 3"/>
    <property type="match status" value="1"/>
</dbReference>
<evidence type="ECO:0000313" key="10">
    <source>
        <dbReference type="EMBL" id="SEL75845.1"/>
    </source>
</evidence>
<dbReference type="STRING" id="332977.SAMN05421740_109186"/>
<keyword evidence="7" id="KW-1278">Translocase</keyword>
<dbReference type="InterPro" id="IPR038430">
    <property type="entry name" value="NDAH_ubi_oxred_su3_sf"/>
</dbReference>
<name>A0A1H7STX0_9SPHI</name>
<reference evidence="11" key="1">
    <citation type="submission" date="2016-10" db="EMBL/GenBank/DDBJ databases">
        <authorList>
            <person name="Varghese N."/>
            <person name="Submissions S."/>
        </authorList>
    </citation>
    <scope>NUCLEOTIDE SEQUENCE [LARGE SCALE GENOMIC DNA]</scope>
    <source>
        <strain evidence="11">Jip14</strain>
    </source>
</reference>
<comment type="catalytic activity">
    <reaction evidence="7 8">
        <text>a quinone + NADH + 5 H(+)(in) = a quinol + NAD(+) + 4 H(+)(out)</text>
        <dbReference type="Rhea" id="RHEA:57888"/>
        <dbReference type="ChEBI" id="CHEBI:15378"/>
        <dbReference type="ChEBI" id="CHEBI:24646"/>
        <dbReference type="ChEBI" id="CHEBI:57540"/>
        <dbReference type="ChEBI" id="CHEBI:57945"/>
        <dbReference type="ChEBI" id="CHEBI:132124"/>
    </reaction>
</comment>
<proteinExistence type="inferred from homology"/>
<dbReference type="Pfam" id="PF00507">
    <property type="entry name" value="Oxidored_q4"/>
    <property type="match status" value="1"/>
</dbReference>
<dbReference type="InterPro" id="IPR023043">
    <property type="entry name" value="NAD(P)H_OxRDtase_bac/plastid"/>
</dbReference>
<gene>
    <name evidence="7" type="primary">nuoA</name>
    <name evidence="10" type="ORF">SAMN05421740_109186</name>
</gene>
<evidence type="ECO:0000256" key="5">
    <source>
        <dbReference type="ARBA" id="ARBA00022989"/>
    </source>
</evidence>
<feature type="transmembrane region" description="Helical" evidence="7">
    <location>
        <begin position="20"/>
        <end position="41"/>
    </location>
</feature>
<keyword evidence="5 7" id="KW-1133">Transmembrane helix</keyword>
<evidence type="ECO:0000313" key="11">
    <source>
        <dbReference type="Proteomes" id="UP000198916"/>
    </source>
</evidence>
<dbReference type="InterPro" id="IPR000440">
    <property type="entry name" value="NADH_UbQ/plastoQ_OxRdtase_su3"/>
</dbReference>
<feature type="region of interest" description="Disordered" evidence="9">
    <location>
        <begin position="172"/>
        <end position="207"/>
    </location>
</feature>
<keyword evidence="7" id="KW-1003">Cell membrane</keyword>
<dbReference type="EC" id="7.1.1.-" evidence="7"/>